<feature type="region of interest" description="Disordered" evidence="1">
    <location>
        <begin position="1"/>
        <end position="41"/>
    </location>
</feature>
<dbReference type="Pfam" id="PF20149">
    <property type="entry name" value="DUF6532"/>
    <property type="match status" value="1"/>
</dbReference>
<gene>
    <name evidence="3" type="ORF">BDZ94DRAFT_1372446</name>
</gene>
<dbReference type="Proteomes" id="UP000807353">
    <property type="component" value="Unassembled WGS sequence"/>
</dbReference>
<evidence type="ECO:0000313" key="4">
    <source>
        <dbReference type="Proteomes" id="UP000807353"/>
    </source>
</evidence>
<dbReference type="OrthoDB" id="3070163at2759"/>
<dbReference type="InterPro" id="IPR045341">
    <property type="entry name" value="DUF6532"/>
</dbReference>
<feature type="compositionally biased region" description="Polar residues" evidence="1">
    <location>
        <begin position="276"/>
        <end position="304"/>
    </location>
</feature>
<dbReference type="EMBL" id="MU150287">
    <property type="protein sequence ID" value="KAF9461190.1"/>
    <property type="molecule type" value="Genomic_DNA"/>
</dbReference>
<comment type="caution">
    <text evidence="3">The sequence shown here is derived from an EMBL/GenBank/DDBJ whole genome shotgun (WGS) entry which is preliminary data.</text>
</comment>
<name>A0A9P5Y2M9_9AGAR</name>
<sequence length="642" mass="70976">METSPTSVRIKTRATNKDAHPGQPDVDEETLKRPIPKRKRTKAEILASKQEAQAKKEAKAAAVVANVKRREDAMQDIAQFENRMELDDIELKKKAARPTPKIMVKIPRPTVLVIAEVPDSTAEVYDYESDGRESEIVPLENTAEPDGNDEAYVDGYEEEMIHEAPDEVVVTPVKVKSKKKKDILAAPESLRQVINKRKLEITSNGRFTPRDSDADLSDDGIAVGTKRKPPPDDVFAPSPHQSPSSTIKRGKPSPLGPGLQPNRPQGLLPGWKNAHSRSGSFTSSNASSPGPTDFENSPIATPTPSGHKVAIPIELPVSRFDFGGYEDEDESKEAEVMSNKKPANELKSLVKVQHPAHKQVKAKSQDIAIPSMIRGTKSPRIVFSNNHLPPGTALQWTRVFIPSWVQYLGSTPNVWNLCDHLQSAQDHWDLIFPSNIQVLALKADPIFAVLKQRTYEWRRGFMTAAVTAVQAFWESDPAYADPMERAAYVEWAFPDDPNEPIPGIWASVDDDFEDINNHVYKGAFQAVTVITTFAQHLAILRAVPKQLLINTHAEGALALSATAVEHVFRRWATGHNVTTSDFSAALSEKTDLYSQDISAKLTSKSWAKIMAAAEKMLDKPVKLTAAKQERSVRQLIVDADSD</sequence>
<accession>A0A9P5Y2M9</accession>
<protein>
    <recommendedName>
        <fullName evidence="2">DUF6532 domain-containing protein</fullName>
    </recommendedName>
</protein>
<evidence type="ECO:0000256" key="1">
    <source>
        <dbReference type="SAM" id="MobiDB-lite"/>
    </source>
</evidence>
<evidence type="ECO:0000259" key="2">
    <source>
        <dbReference type="Pfam" id="PF20149"/>
    </source>
</evidence>
<feature type="domain" description="DUF6532" evidence="2">
    <location>
        <begin position="443"/>
        <end position="586"/>
    </location>
</feature>
<feature type="region of interest" description="Disordered" evidence="1">
    <location>
        <begin position="204"/>
        <end position="311"/>
    </location>
</feature>
<organism evidence="3 4">
    <name type="scientific">Collybia nuda</name>
    <dbReference type="NCBI Taxonomy" id="64659"/>
    <lineage>
        <taxon>Eukaryota</taxon>
        <taxon>Fungi</taxon>
        <taxon>Dikarya</taxon>
        <taxon>Basidiomycota</taxon>
        <taxon>Agaricomycotina</taxon>
        <taxon>Agaricomycetes</taxon>
        <taxon>Agaricomycetidae</taxon>
        <taxon>Agaricales</taxon>
        <taxon>Tricholomatineae</taxon>
        <taxon>Clitocybaceae</taxon>
        <taxon>Collybia</taxon>
    </lineage>
</organism>
<dbReference type="AlphaFoldDB" id="A0A9P5Y2M9"/>
<proteinExistence type="predicted"/>
<reference evidence="3" key="1">
    <citation type="submission" date="2020-11" db="EMBL/GenBank/DDBJ databases">
        <authorList>
            <consortium name="DOE Joint Genome Institute"/>
            <person name="Ahrendt S."/>
            <person name="Riley R."/>
            <person name="Andreopoulos W."/>
            <person name="Labutti K."/>
            <person name="Pangilinan J."/>
            <person name="Ruiz-Duenas F.J."/>
            <person name="Barrasa J.M."/>
            <person name="Sanchez-Garcia M."/>
            <person name="Camarero S."/>
            <person name="Miyauchi S."/>
            <person name="Serrano A."/>
            <person name="Linde D."/>
            <person name="Babiker R."/>
            <person name="Drula E."/>
            <person name="Ayuso-Fernandez I."/>
            <person name="Pacheco R."/>
            <person name="Padilla G."/>
            <person name="Ferreira P."/>
            <person name="Barriuso J."/>
            <person name="Kellner H."/>
            <person name="Castanera R."/>
            <person name="Alfaro M."/>
            <person name="Ramirez L."/>
            <person name="Pisabarro A.G."/>
            <person name="Kuo A."/>
            <person name="Tritt A."/>
            <person name="Lipzen A."/>
            <person name="He G."/>
            <person name="Yan M."/>
            <person name="Ng V."/>
            <person name="Cullen D."/>
            <person name="Martin F."/>
            <person name="Rosso M.-N."/>
            <person name="Henrissat B."/>
            <person name="Hibbett D."/>
            <person name="Martinez A.T."/>
            <person name="Grigoriev I.V."/>
        </authorList>
    </citation>
    <scope>NUCLEOTIDE SEQUENCE</scope>
    <source>
        <strain evidence="3">CBS 247.69</strain>
    </source>
</reference>
<evidence type="ECO:0000313" key="3">
    <source>
        <dbReference type="EMBL" id="KAF9461190.1"/>
    </source>
</evidence>
<keyword evidence="4" id="KW-1185">Reference proteome</keyword>